<dbReference type="SUPFAM" id="SSF82693">
    <property type="entry name" value="Multidrug efflux transporter AcrB pore domain, PN1, PN2, PC1 and PC2 subdomains"/>
    <property type="match status" value="2"/>
</dbReference>
<dbReference type="Proteomes" id="UP000240892">
    <property type="component" value="Unassembled WGS sequence"/>
</dbReference>
<dbReference type="Pfam" id="PF00873">
    <property type="entry name" value="ACR_tran"/>
    <property type="match status" value="1"/>
</dbReference>
<evidence type="ECO:0000256" key="6">
    <source>
        <dbReference type="ARBA" id="ARBA00022989"/>
    </source>
</evidence>
<dbReference type="InterPro" id="IPR027463">
    <property type="entry name" value="AcrB_DN_DC_subdom"/>
</dbReference>
<dbReference type="InterPro" id="IPR001036">
    <property type="entry name" value="Acrflvin-R"/>
</dbReference>
<feature type="transmembrane region" description="Helical" evidence="8">
    <location>
        <begin position="363"/>
        <end position="384"/>
    </location>
</feature>
<dbReference type="GO" id="GO:0008324">
    <property type="term" value="F:monoatomic cation transmembrane transporter activity"/>
    <property type="evidence" value="ECO:0007669"/>
    <property type="project" value="InterPro"/>
</dbReference>
<sequence>MIEWIIRRSVANRFLVMMGVLFLSLWGGWTILNTPVDALPDLSDVQVIVKTNYPGQAPQIVENQVTYPLTTTMLSVPGAKTVRGFSQFGASYVYVIFEDGTDLYWARSRVLEYLNQVQGKLPQGVSSEIGPDATGVGWIFEYALVDKSGKHDLAALRSLQDWFLKYELKTIPNVAEVASIGGVVKQYQVQVDPMKLAQYGISLSDVKQALSTSNQEAGGSSVEIAEAEYMVRATGYLKSLADFNHIVLKAGTDGVPVYLQDVARVQIGPEMRRGIAELNGEGEVAGGVVLLRSGKNAREVITAVKDKLAALQKSLPDGVEVVTTYDRSQLIDRAIDNLRGKLIEEFIVVAVVCALFLWHVRSALVAIVSLPLGLCIAFIVMHFQGLNANIMSLGGIAIAVGAMVDAAIVMIENAHKRLEHWQEAHPNVQMDNATRWKEITDAAVEVGPALFISLLIITLSFIPIFTLEGQEGRLFGPLAFTKTYAMGGAAALAIVVIPILMGFWIKGRIPAESRNPLNRVLIALYHPLLLNVLRWPKLTLVVALLSMLTVLWPLSKVGGEFLPKINEGDLLYMPSTLPGISPGQAAVLLQQTDKLIKTVPEVASVFGKSGKAETATDSAPLEMIETTIQLKPQDQWRPGMTLDKIIDELDATVRLPGLANLWVPPIRNRIDMLSTGIKSPIGIKVSGTSLADIDDVAQRIETVAKTVPGVVSALAERLEGGRYIDVDIDRQKAARYGMTVGDVQLFVSSAIGGTTVGETVEGVARYPINIRYPQGFRDGPTALRQLPILTPAKQQITLGDVAQVKVVSGPTMLKTENARPTSWIYIDARGRDMVSVVHDLQTAISQQVTLKPGTSVAFSGQFELLEHANKKLKLMVPMTVMIIFILLYLAFRRVEEAMLILMSLPFALVGGIWFLYWQGFHMSVATGTGFIALAGVAAEFGVVMLMYLRHAVEADPKLQRPQTFTEQGLDDALYHGAVLRVRPKAMTVAVIIAGLLPILWGTGAGSEVMSRIAAPMIGGMITAPLLSLFIIPAAYKLIWLHRHRRSL</sequence>
<dbReference type="PANTHER" id="PTHR32063:SF19">
    <property type="entry name" value="CATION EFFLUX SYSTEM PROTEIN CUSA"/>
    <property type="match status" value="1"/>
</dbReference>
<dbReference type="GO" id="GO:0005886">
    <property type="term" value="C:plasma membrane"/>
    <property type="evidence" value="ECO:0007669"/>
    <property type="project" value="UniProtKB-SubCell"/>
</dbReference>
<reference evidence="9 10" key="1">
    <citation type="submission" date="2018-03" db="EMBL/GenBank/DDBJ databases">
        <title>First report of an OXA-48+CTX-M-M-producing Kluyvera ascorbata clone recovered from patients admitted in a University Hospital in Madrid, Spain.</title>
        <authorList>
            <person name="Hernandez-Garcia M."/>
            <person name="Leon-Sampedro R."/>
            <person name="Perez-Viso B."/>
            <person name="Morosini M.I."/>
            <person name="Lopez-Fresnena N."/>
            <person name="Coque T.M."/>
            <person name="Bonten M."/>
            <person name="Malhotra-Kumar S."/>
            <person name="Ruiz-Garbajosa P."/>
            <person name="Canton R."/>
        </authorList>
    </citation>
    <scope>NUCLEOTIDE SEQUENCE [LARGE SCALE GENOMIC DNA]</scope>
    <source>
        <strain evidence="9 10">KA2</strain>
    </source>
</reference>
<feature type="transmembrane region" description="Helical" evidence="8">
    <location>
        <begin position="898"/>
        <end position="917"/>
    </location>
</feature>
<evidence type="ECO:0000256" key="4">
    <source>
        <dbReference type="ARBA" id="ARBA00022475"/>
    </source>
</evidence>
<dbReference type="Gene3D" id="3.30.2090.10">
    <property type="entry name" value="Multidrug efflux transporter AcrB TolC docking domain, DN and DC subdomains"/>
    <property type="match status" value="2"/>
</dbReference>
<dbReference type="GO" id="GO:0042910">
    <property type="term" value="F:xenobiotic transmembrane transporter activity"/>
    <property type="evidence" value="ECO:0007669"/>
    <property type="project" value="TreeGrafter"/>
</dbReference>
<evidence type="ECO:0000256" key="1">
    <source>
        <dbReference type="ARBA" id="ARBA00004651"/>
    </source>
</evidence>
<keyword evidence="3" id="KW-0813">Transport</keyword>
<evidence type="ECO:0000313" key="10">
    <source>
        <dbReference type="Proteomes" id="UP000240892"/>
    </source>
</evidence>
<comment type="subcellular location">
    <subcellularLocation>
        <location evidence="1">Cell membrane</location>
        <topology evidence="1">Multi-pass membrane protein</topology>
    </subcellularLocation>
</comment>
<evidence type="ECO:0000313" key="9">
    <source>
        <dbReference type="EMBL" id="PSR46463.1"/>
    </source>
</evidence>
<evidence type="ECO:0000256" key="2">
    <source>
        <dbReference type="ARBA" id="ARBA00010942"/>
    </source>
</evidence>
<keyword evidence="4" id="KW-1003">Cell membrane</keyword>
<dbReference type="SUPFAM" id="SSF82866">
    <property type="entry name" value="Multidrug efflux transporter AcrB transmembrane domain"/>
    <property type="match status" value="2"/>
</dbReference>
<gene>
    <name evidence="9" type="ORF">C8256_12320</name>
</gene>
<keyword evidence="6 8" id="KW-1133">Transmembrane helix</keyword>
<protein>
    <submittedName>
        <fullName evidence="9">CusA/CzcA family heavy metal efflux RND transporter</fullName>
    </submittedName>
</protein>
<feature type="transmembrane region" description="Helical" evidence="8">
    <location>
        <begin position="985"/>
        <end position="1006"/>
    </location>
</feature>
<organism evidence="9 10">
    <name type="scientific">Kluyvera genomosp. 2</name>
    <dbReference type="NCBI Taxonomy" id="2774054"/>
    <lineage>
        <taxon>Bacteria</taxon>
        <taxon>Pseudomonadati</taxon>
        <taxon>Pseudomonadota</taxon>
        <taxon>Gammaproteobacteria</taxon>
        <taxon>Enterobacterales</taxon>
        <taxon>Enterobacteriaceae</taxon>
        <taxon>Kluyvera</taxon>
    </lineage>
</organism>
<feature type="transmembrane region" description="Helical" evidence="8">
    <location>
        <begin position="12"/>
        <end position="32"/>
    </location>
</feature>
<dbReference type="AlphaFoldDB" id="A0A2T2Y1N7"/>
<feature type="transmembrane region" description="Helical" evidence="8">
    <location>
        <begin position="484"/>
        <end position="505"/>
    </location>
</feature>
<feature type="transmembrane region" description="Helical" evidence="8">
    <location>
        <begin position="442"/>
        <end position="464"/>
    </location>
</feature>
<dbReference type="STRING" id="1006000.GKAS_00025"/>
<feature type="transmembrane region" description="Helical" evidence="8">
    <location>
        <begin position="929"/>
        <end position="948"/>
    </location>
</feature>
<evidence type="ECO:0000256" key="7">
    <source>
        <dbReference type="ARBA" id="ARBA00023136"/>
    </source>
</evidence>
<comment type="similarity">
    <text evidence="2">Belongs to the resistance-nodulation-cell division (RND) (TC 2.A.6) family.</text>
</comment>
<dbReference type="NCBIfam" id="TIGR00914">
    <property type="entry name" value="2A0601"/>
    <property type="match status" value="1"/>
</dbReference>
<name>A0A2T2Y1N7_9ENTR</name>
<dbReference type="Gene3D" id="3.30.70.1430">
    <property type="entry name" value="Multidrug efflux transporter AcrB pore domain"/>
    <property type="match status" value="2"/>
</dbReference>
<keyword evidence="5 8" id="KW-0812">Transmembrane</keyword>
<dbReference type="SUPFAM" id="SSF82714">
    <property type="entry name" value="Multidrug efflux transporter AcrB TolC docking domain, DN and DC subdomains"/>
    <property type="match status" value="2"/>
</dbReference>
<feature type="transmembrane region" description="Helical" evidence="8">
    <location>
        <begin position="1012"/>
        <end position="1035"/>
    </location>
</feature>
<evidence type="ECO:0000256" key="8">
    <source>
        <dbReference type="SAM" id="Phobius"/>
    </source>
</evidence>
<dbReference type="Gene3D" id="3.30.70.1440">
    <property type="entry name" value="Multidrug efflux transporter AcrB pore domain"/>
    <property type="match status" value="1"/>
</dbReference>
<proteinExistence type="inferred from homology"/>
<evidence type="ECO:0000256" key="3">
    <source>
        <dbReference type="ARBA" id="ARBA00022448"/>
    </source>
</evidence>
<feature type="transmembrane region" description="Helical" evidence="8">
    <location>
        <begin position="874"/>
        <end position="891"/>
    </location>
</feature>
<dbReference type="Gene3D" id="1.20.1640.10">
    <property type="entry name" value="Multidrug efflux transporter AcrB transmembrane domain"/>
    <property type="match status" value="2"/>
</dbReference>
<evidence type="ECO:0000256" key="5">
    <source>
        <dbReference type="ARBA" id="ARBA00022692"/>
    </source>
</evidence>
<comment type="caution">
    <text evidence="9">The sequence shown here is derived from an EMBL/GenBank/DDBJ whole genome shotgun (WGS) entry which is preliminary data.</text>
</comment>
<feature type="transmembrane region" description="Helical" evidence="8">
    <location>
        <begin position="538"/>
        <end position="555"/>
    </location>
</feature>
<dbReference type="PRINTS" id="PR00702">
    <property type="entry name" value="ACRIFLAVINRP"/>
</dbReference>
<dbReference type="PANTHER" id="PTHR32063">
    <property type="match status" value="1"/>
</dbReference>
<dbReference type="RefSeq" id="WP_106927180.1">
    <property type="nucleotide sequence ID" value="NZ_CABMMU010000008.1"/>
</dbReference>
<accession>A0A2T2Y1N7</accession>
<feature type="transmembrane region" description="Helical" evidence="8">
    <location>
        <begin position="390"/>
        <end position="411"/>
    </location>
</feature>
<feature type="transmembrane region" description="Helical" evidence="8">
    <location>
        <begin position="342"/>
        <end position="358"/>
    </location>
</feature>
<keyword evidence="7 8" id="KW-0472">Membrane</keyword>
<keyword evidence="10" id="KW-1185">Reference proteome</keyword>
<dbReference type="Gene3D" id="3.30.70.1320">
    <property type="entry name" value="Multidrug efflux transporter AcrB pore domain like"/>
    <property type="match status" value="1"/>
</dbReference>
<dbReference type="EMBL" id="PYHO01000008">
    <property type="protein sequence ID" value="PSR46463.1"/>
    <property type="molecule type" value="Genomic_DNA"/>
</dbReference>
<dbReference type="InterPro" id="IPR004763">
    <property type="entry name" value="CusA-like"/>
</dbReference>